<gene>
    <name evidence="12" type="ORF">OVN521_LOCUS22334</name>
</gene>
<dbReference type="EMBL" id="CAJOBG010004821">
    <property type="protein sequence ID" value="CAF4127658.1"/>
    <property type="molecule type" value="Genomic_DNA"/>
</dbReference>
<comment type="caution">
    <text evidence="12">The sequence shown here is derived from an EMBL/GenBank/DDBJ whole genome shotgun (WGS) entry which is preliminary data.</text>
</comment>
<protein>
    <submittedName>
        <fullName evidence="12">Uncharacterized protein</fullName>
    </submittedName>
</protein>
<evidence type="ECO:0000256" key="8">
    <source>
        <dbReference type="ARBA" id="ARBA00023303"/>
    </source>
</evidence>
<evidence type="ECO:0000313" key="13">
    <source>
        <dbReference type="Proteomes" id="UP000663866"/>
    </source>
</evidence>
<feature type="domain" description="RIH" evidence="10">
    <location>
        <begin position="394"/>
        <end position="517"/>
    </location>
</feature>
<dbReference type="GO" id="GO:0005262">
    <property type="term" value="F:calcium channel activity"/>
    <property type="evidence" value="ECO:0007669"/>
    <property type="project" value="InterPro"/>
</dbReference>
<evidence type="ECO:0000256" key="4">
    <source>
        <dbReference type="ARBA" id="ARBA00022989"/>
    </source>
</evidence>
<dbReference type="InterPro" id="IPR000699">
    <property type="entry name" value="RIH_dom"/>
</dbReference>
<dbReference type="InterPro" id="IPR013662">
    <property type="entry name" value="RIH_assoc-dom"/>
</dbReference>
<sequence length="1222" mass="140767">KYRTNPRPEAYRDYTDSNRFDSIDFQQTPNLAPVEAKIASQQTSGGGDTCEDVQGGFDKALKLSWRAGSSSRTAQIVVWIADTPGHTPFCSCGCDDEYPGGLPDVPSIESFIHQIKNREIFLLLSDFTPIVHSMLISIEAIYKRKKKETQVKRMNLNSADTSSLLNQNLMIHIHVNRDPQEEVTRIKYARLWNQVKSSVSINDYDQTINTSLEPTEKHENRFKFETTIKFVEEYLNTVVQQPNSFADREQNKLTHVIVNLVRRLIFFGYNFEDLLILSETLLGILDTKSSSTPLPQISDIEHIFDSHDPNLELDDTEGKTFLKVLLNLVMYDYQPLARDGISITINDPGVNVDQEDKKDDKLYMKKFATLNFTEVKWDIAGPMINEESAFRYTSIFQTDDTRMNHIMKLAHNLLQYFCYENIANQTKLHDLYFNDYKQISEEQEVETCCYIFLNNIQLCKTITEKHDQHFVHLIELHGRKVVYMKFLQTIVKAENQYVKTCQDIIMSELVASDEVLLFYGKGNLTDLVERKNAATEIKCHSHIDLDDIVLIVTHPDSTPEVKDAYITFLTHCYIDTEVEIKEIYNSQHIYTLIEQSFCPDIEKQRNSTLVTLHNHLIRLFNVSWLTPVQCERIDRYIHIIALIADRRSLIHFLRSNHNSICETANHSHRSSRSATAERQHTSEYSNIGHGHSADVELKRVIDDFGLLTLTNENLCLRIMRALKSMVKNIHVFDSMGQNLRLKFLRRYFPDDAPYLKSLHQTLKEEDAIERLQVTQNELNKQGVNDLVVELFISHSSINILEESIHLAIALLGGGNTDVQKSIFRRLHECEVASEKCFQVFYDKMYTAQKILKSMSSMPNEITDAENDDFDDAMFASKYDYVPSIQSSAINDSPAAVVTSMTDNHTVDSPSLNIPLDSSMDTVNNITELESPQPLKATSIPYQPSFQLEIRKSSTPGTNDTFDMHSQNRRYKLPFEIRVMQLILHFLQLLCENHNPEFQNYLRIQDKHKTNYNLVCETLKFLDAVCGSQTGLLGLLGNYINEDKVDLTNQALITLTEYCQGPCHDNQDAIVNHESNGIDIIIAIVLNDMTPLNQKIMIFRGKEQDVESREVETDETGREEEANDNANNVAQALARHICELRILMRHRTLNDEALSYYHKHTAEIEIIRHDRSIEPIVFPVPQLCEFLTNEKKQKVFITCEQDQQGSKVKDFFEQFSEIFEELK</sequence>
<keyword evidence="5" id="KW-0406">Ion transport</keyword>
<keyword evidence="8" id="KW-0407">Ion channel</keyword>
<evidence type="ECO:0000256" key="1">
    <source>
        <dbReference type="ARBA" id="ARBA00004127"/>
    </source>
</evidence>
<dbReference type="Pfam" id="PF01365">
    <property type="entry name" value="RYDR_ITPR"/>
    <property type="match status" value="1"/>
</dbReference>
<keyword evidence="6" id="KW-0472">Membrane</keyword>
<dbReference type="PANTHER" id="PTHR45816">
    <property type="entry name" value="MIR DOMAIN-CONTAINING PROTEIN"/>
    <property type="match status" value="1"/>
</dbReference>
<evidence type="ECO:0000256" key="6">
    <source>
        <dbReference type="ARBA" id="ARBA00023136"/>
    </source>
</evidence>
<keyword evidence="7" id="KW-1071">Ligand-gated ion channel</keyword>
<keyword evidence="2" id="KW-0813">Transport</keyword>
<dbReference type="PANTHER" id="PTHR45816:SF4">
    <property type="entry name" value="RYR_IP3R HOMOLOGY ASSOCIATED DOMAIN-CONTAINING PROTEIN"/>
    <property type="match status" value="1"/>
</dbReference>
<keyword evidence="3" id="KW-0812">Transmembrane</keyword>
<dbReference type="InterPro" id="IPR035910">
    <property type="entry name" value="RyR/IP3R_RIH_dom_sf"/>
</dbReference>
<keyword evidence="4" id="KW-1133">Transmembrane helix</keyword>
<feature type="domain" description="RyR/IP3R Homology associated" evidence="11">
    <location>
        <begin position="975"/>
        <end position="1083"/>
    </location>
</feature>
<reference evidence="12" key="1">
    <citation type="submission" date="2021-02" db="EMBL/GenBank/DDBJ databases">
        <authorList>
            <person name="Nowell W R."/>
        </authorList>
    </citation>
    <scope>NUCLEOTIDE SEQUENCE</scope>
</reference>
<dbReference type="GO" id="GO:0016020">
    <property type="term" value="C:membrane"/>
    <property type="evidence" value="ECO:0007669"/>
    <property type="project" value="InterPro"/>
</dbReference>
<evidence type="ECO:0000256" key="3">
    <source>
        <dbReference type="ARBA" id="ARBA00022692"/>
    </source>
</evidence>
<evidence type="ECO:0000313" key="12">
    <source>
        <dbReference type="EMBL" id="CAF4127658.1"/>
    </source>
</evidence>
<dbReference type="AlphaFoldDB" id="A0A819WPT9"/>
<evidence type="ECO:0000259" key="11">
    <source>
        <dbReference type="Pfam" id="PF08454"/>
    </source>
</evidence>
<evidence type="ECO:0000256" key="2">
    <source>
        <dbReference type="ARBA" id="ARBA00022448"/>
    </source>
</evidence>
<dbReference type="InterPro" id="IPR015925">
    <property type="entry name" value="Ryanodine_IP3_receptor"/>
</dbReference>
<dbReference type="SUPFAM" id="SSF100909">
    <property type="entry name" value="IP3 receptor type 1 binding core, domain 2"/>
    <property type="match status" value="1"/>
</dbReference>
<evidence type="ECO:0000259" key="10">
    <source>
        <dbReference type="Pfam" id="PF01365"/>
    </source>
</evidence>
<dbReference type="Proteomes" id="UP000663866">
    <property type="component" value="Unassembled WGS sequence"/>
</dbReference>
<evidence type="ECO:0000256" key="5">
    <source>
        <dbReference type="ARBA" id="ARBA00023065"/>
    </source>
</evidence>
<feature type="non-terminal residue" evidence="12">
    <location>
        <position position="1222"/>
    </location>
</feature>
<proteinExistence type="predicted"/>
<accession>A0A819WPT9</accession>
<evidence type="ECO:0000256" key="7">
    <source>
        <dbReference type="ARBA" id="ARBA00023286"/>
    </source>
</evidence>
<dbReference type="Pfam" id="PF08454">
    <property type="entry name" value="RIH_assoc"/>
    <property type="match status" value="1"/>
</dbReference>
<feature type="region of interest" description="Disordered" evidence="9">
    <location>
        <begin position="664"/>
        <end position="687"/>
    </location>
</feature>
<comment type="subcellular location">
    <subcellularLocation>
        <location evidence="1">Endomembrane system</location>
        <topology evidence="1">Multi-pass membrane protein</topology>
    </subcellularLocation>
</comment>
<evidence type="ECO:0000256" key="9">
    <source>
        <dbReference type="SAM" id="MobiDB-lite"/>
    </source>
</evidence>
<name>A0A819WPT9_9BILA</name>
<keyword evidence="13" id="KW-1185">Reference proteome</keyword>
<dbReference type="GO" id="GO:0012505">
    <property type="term" value="C:endomembrane system"/>
    <property type="evidence" value="ECO:0007669"/>
    <property type="project" value="UniProtKB-SubCell"/>
</dbReference>
<organism evidence="12 13">
    <name type="scientific">Rotaria magnacalcarata</name>
    <dbReference type="NCBI Taxonomy" id="392030"/>
    <lineage>
        <taxon>Eukaryota</taxon>
        <taxon>Metazoa</taxon>
        <taxon>Spiralia</taxon>
        <taxon>Gnathifera</taxon>
        <taxon>Rotifera</taxon>
        <taxon>Eurotatoria</taxon>
        <taxon>Bdelloidea</taxon>
        <taxon>Philodinida</taxon>
        <taxon>Philodinidae</taxon>
        <taxon>Rotaria</taxon>
    </lineage>
</organism>